<gene>
    <name evidence="1" type="ORF">ASZ90_007865</name>
</gene>
<reference evidence="1" key="1">
    <citation type="journal article" date="2015" name="Proc. Natl. Acad. Sci. U.S.A.">
        <title>Networks of energetic and metabolic interactions define dynamics in microbial communities.</title>
        <authorList>
            <person name="Embree M."/>
            <person name="Liu J.K."/>
            <person name="Al-Bassam M.M."/>
            <person name="Zengler K."/>
        </authorList>
    </citation>
    <scope>NUCLEOTIDE SEQUENCE</scope>
</reference>
<dbReference type="EMBL" id="LNQE01000974">
    <property type="protein sequence ID" value="KUG22326.1"/>
    <property type="molecule type" value="Genomic_DNA"/>
</dbReference>
<dbReference type="AlphaFoldDB" id="A0A0W8FN18"/>
<name>A0A0W8FN18_9ZZZZ</name>
<proteinExistence type="predicted"/>
<comment type="caution">
    <text evidence="1">The sequence shown here is derived from an EMBL/GenBank/DDBJ whole genome shotgun (WGS) entry which is preliminary data.</text>
</comment>
<accession>A0A0W8FN18</accession>
<organism evidence="1">
    <name type="scientific">hydrocarbon metagenome</name>
    <dbReference type="NCBI Taxonomy" id="938273"/>
    <lineage>
        <taxon>unclassified sequences</taxon>
        <taxon>metagenomes</taxon>
        <taxon>ecological metagenomes</taxon>
    </lineage>
</organism>
<evidence type="ECO:0000313" key="1">
    <source>
        <dbReference type="EMBL" id="KUG22326.1"/>
    </source>
</evidence>
<sequence length="57" mass="6223">MPTTALEGEKLANEHIACPPLARSRVKCPYRNLQVIQGINPAPVIPAKAGIQEILKY</sequence>
<protein>
    <submittedName>
        <fullName evidence="1">Uncharacterized protein</fullName>
    </submittedName>
</protein>